<comment type="cofactor">
    <cofactor evidence="1">
        <name>[4Fe-4S] cluster</name>
        <dbReference type="ChEBI" id="CHEBI:49883"/>
    </cofactor>
</comment>
<reference evidence="9" key="1">
    <citation type="submission" date="2017-12" db="EMBL/GenBank/DDBJ databases">
        <title>FDA dAtabase for Regulatory Grade micrObial Sequences (FDA-ARGOS): Supporting development and validation of Infectious Disease Dx tests.</title>
        <authorList>
            <person name="Pirone C."/>
            <person name="Hoffman M."/>
            <person name="Muruvanda T."/>
            <person name="Allard M."/>
            <person name="Evans P."/>
            <person name="Tallon L.J."/>
            <person name="Sadzewicz L."/>
            <person name="Sengamalay N."/>
            <person name="Nagaraj S."/>
            <person name="Vavikolanu K."/>
            <person name="Aluvathingal J."/>
            <person name="Nadendla S."/>
            <person name="Hobson J."/>
            <person name="Sichtig H."/>
        </authorList>
    </citation>
    <scope>NUCLEOTIDE SEQUENCE</scope>
    <source>
        <strain evidence="9">FDAARGOS_55</strain>
    </source>
</reference>
<dbReference type="CDD" id="cd01335">
    <property type="entry name" value="Radical_SAM"/>
    <property type="match status" value="1"/>
</dbReference>
<dbReference type="SFLD" id="SFLDG01386">
    <property type="entry name" value="main_SPASM_domain-containing"/>
    <property type="match status" value="1"/>
</dbReference>
<dbReference type="STRING" id="523831.SEHO0A_02640"/>
<name>A0A1J6ZLT9_SALHO</name>
<feature type="domain" description="Radical SAM core" evidence="8">
    <location>
        <begin position="3"/>
        <end position="227"/>
    </location>
</feature>
<dbReference type="InterPro" id="IPR013785">
    <property type="entry name" value="Aldolase_TIM"/>
</dbReference>
<evidence type="ECO:0000256" key="1">
    <source>
        <dbReference type="ARBA" id="ARBA00001966"/>
    </source>
</evidence>
<organism evidence="9 11">
    <name type="scientific">Salmonella enterica subsp. houtenae serovar 50:g,z51:-</name>
    <dbReference type="NCBI Taxonomy" id="1173947"/>
    <lineage>
        <taxon>Bacteria</taxon>
        <taxon>Pseudomonadati</taxon>
        <taxon>Pseudomonadota</taxon>
        <taxon>Gammaproteobacteria</taxon>
        <taxon>Enterobacterales</taxon>
        <taxon>Enterobacteriaceae</taxon>
        <taxon>Salmonella</taxon>
    </lineage>
</organism>
<dbReference type="InterPro" id="IPR007197">
    <property type="entry name" value="rSAM"/>
</dbReference>
<dbReference type="Pfam" id="PF13186">
    <property type="entry name" value="SPASM"/>
    <property type="match status" value="1"/>
</dbReference>
<dbReference type="InterPro" id="IPR047207">
    <property type="entry name" value="SPASM_anSME"/>
</dbReference>
<evidence type="ECO:0000256" key="2">
    <source>
        <dbReference type="ARBA" id="ARBA00022485"/>
    </source>
</evidence>
<gene>
    <name evidence="10" type="ORF">RK55_000455</name>
    <name evidence="9" type="ORF">RK55_022705</name>
</gene>
<keyword evidence="4" id="KW-0479">Metal-binding</keyword>
<evidence type="ECO:0000256" key="3">
    <source>
        <dbReference type="ARBA" id="ARBA00022691"/>
    </source>
</evidence>
<dbReference type="PANTHER" id="PTHR43273:SF3">
    <property type="entry name" value="ANAEROBIC SULFATASE-MATURATING ENZYME HOMOLOG ASLB-RELATED"/>
    <property type="match status" value="1"/>
</dbReference>
<dbReference type="Gene3D" id="3.20.20.70">
    <property type="entry name" value="Aldolase class I"/>
    <property type="match status" value="1"/>
</dbReference>
<dbReference type="GO" id="GO:0046872">
    <property type="term" value="F:metal ion binding"/>
    <property type="evidence" value="ECO:0007669"/>
    <property type="project" value="UniProtKB-KW"/>
</dbReference>
<evidence type="ECO:0000313" key="9">
    <source>
        <dbReference type="EMBL" id="PNO28047.1"/>
    </source>
</evidence>
<dbReference type="InterPro" id="IPR034491">
    <property type="entry name" value="Anaerob_Ser_sulfatase-maturase"/>
</dbReference>
<dbReference type="SUPFAM" id="SSF102114">
    <property type="entry name" value="Radical SAM enzymes"/>
    <property type="match status" value="1"/>
</dbReference>
<dbReference type="InterPro" id="IPR023867">
    <property type="entry name" value="Sulphatase_maturase_rSAM"/>
</dbReference>
<comment type="similarity">
    <text evidence="7">Belongs to the radical SAM superfamily. Anaerobic sulfatase-maturating enzyme family.</text>
</comment>
<dbReference type="SFLD" id="SFLDG01072">
    <property type="entry name" value="dehydrogenase_like"/>
    <property type="match status" value="1"/>
</dbReference>
<dbReference type="GO" id="GO:0016491">
    <property type="term" value="F:oxidoreductase activity"/>
    <property type="evidence" value="ECO:0007669"/>
    <property type="project" value="InterPro"/>
</dbReference>
<protein>
    <submittedName>
        <fullName evidence="9">Anaerobic sulfatase maturase AslB</fullName>
    </submittedName>
</protein>
<evidence type="ECO:0000256" key="6">
    <source>
        <dbReference type="ARBA" id="ARBA00023014"/>
    </source>
</evidence>
<evidence type="ECO:0000256" key="7">
    <source>
        <dbReference type="ARBA" id="ARBA00023601"/>
    </source>
</evidence>
<dbReference type="Proteomes" id="UP000236163">
    <property type="component" value="Unassembled WGS sequence"/>
</dbReference>
<evidence type="ECO:0000259" key="8">
    <source>
        <dbReference type="PROSITE" id="PS51918"/>
    </source>
</evidence>
<evidence type="ECO:0000313" key="11">
    <source>
        <dbReference type="Proteomes" id="UP000236163"/>
    </source>
</evidence>
<dbReference type="InterPro" id="IPR058240">
    <property type="entry name" value="rSAM_sf"/>
</dbReference>
<keyword evidence="5" id="KW-0408">Iron</keyword>
<dbReference type="AlphaFoldDB" id="A0A1J6ZLT9"/>
<dbReference type="PROSITE" id="PS51918">
    <property type="entry name" value="RADICAL_SAM"/>
    <property type="match status" value="1"/>
</dbReference>
<dbReference type="NCBIfam" id="TIGR04085">
    <property type="entry name" value="rSAM_more_4Fe4S"/>
    <property type="match status" value="1"/>
</dbReference>
<evidence type="ECO:0000313" key="10">
    <source>
        <dbReference type="EMBL" id="PNO31823.1"/>
    </source>
</evidence>
<reference evidence="11" key="2">
    <citation type="submission" date="2017-12" db="EMBL/GenBank/DDBJ databases">
        <title>FDA dAtabase for Regulatory Grade micrObial Sequences (FDA-ARGOS): Supporting development and validation of Infectious Disease Dx tests.</title>
        <authorList>
            <person name="Sichtig H."/>
            <person name="Tallon L."/>
            <person name="Sadzewicz L."/>
            <person name="Sengamalay N."/>
            <person name="Nagaraj S."/>
            <person name="Vavikolanu K."/>
            <person name="Aluvathingal J."/>
            <person name="Nadendla S."/>
            <person name="Pirone D.C."/>
            <person name="Hoffman M."/>
            <person name="Muruvanda T."/>
            <person name="Allard M."/>
            <person name="Evans P."/>
        </authorList>
    </citation>
    <scope>NUCLEOTIDE SEQUENCE [LARGE SCALE GENOMIC DNA]</scope>
    <source>
        <strain evidence="11">FDAARGOS_55</strain>
    </source>
</reference>
<dbReference type="SFLD" id="SFLDG01384">
    <property type="entry name" value="thioether_bond_formation_requi"/>
    <property type="match status" value="1"/>
</dbReference>
<dbReference type="GO" id="GO:0051539">
    <property type="term" value="F:4 iron, 4 sulfur cluster binding"/>
    <property type="evidence" value="ECO:0007669"/>
    <property type="project" value="UniProtKB-KW"/>
</dbReference>
<evidence type="ECO:0000256" key="5">
    <source>
        <dbReference type="ARBA" id="ARBA00023004"/>
    </source>
</evidence>
<accession>A0A1J6ZLT9</accession>
<dbReference type="SFLD" id="SFLDS00029">
    <property type="entry name" value="Radical_SAM"/>
    <property type="match status" value="1"/>
</dbReference>
<dbReference type="Pfam" id="PF04055">
    <property type="entry name" value="Radical_SAM"/>
    <property type="match status" value="1"/>
</dbReference>
<dbReference type="EMBL" id="JWSP02000004">
    <property type="protein sequence ID" value="PNO31823.1"/>
    <property type="molecule type" value="Genomic_DNA"/>
</dbReference>
<keyword evidence="2" id="KW-0004">4Fe-4S</keyword>
<dbReference type="EMBL" id="JWSP02000005">
    <property type="protein sequence ID" value="PNO28047.1"/>
    <property type="molecule type" value="Genomic_DNA"/>
</dbReference>
<dbReference type="PANTHER" id="PTHR43273">
    <property type="entry name" value="ANAEROBIC SULFATASE-MATURATING ENZYME HOMOLOG ASLB-RELATED"/>
    <property type="match status" value="1"/>
</dbReference>
<dbReference type="NCBIfam" id="TIGR03942">
    <property type="entry name" value="sulfatase_rSAM"/>
    <property type="match status" value="1"/>
</dbReference>
<dbReference type="SFLD" id="SFLDG01067">
    <property type="entry name" value="SPASM/twitch_domain_containing"/>
    <property type="match status" value="1"/>
</dbReference>
<proteinExistence type="inferred from homology"/>
<comment type="caution">
    <text evidence="9">The sequence shown here is derived from an EMBL/GenBank/DDBJ whole genome shotgun (WGS) entry which is preliminary data.</text>
</comment>
<sequence length="413" mass="46554">MFQNIPTRTFHAMAKPSGSDCNLNCAYCFYLEKHALYNHTPQPRMADAMLERYVHDYIASVAPEAEVAFTWQGGEPTLLGLEFYRRAVALQAKYGAGRQISNSFQTNGVLLNDAWCEFFVRHHFLIGLSLDGPEEIHNEYRLTKGGRPTHKLVMRALALLQQHGVEYNVLACVNRRSARSAEKIYDFLVTSGVEFIQFIPVVERLADESAQQSGLTLHAPGDACGTLTDWSVIPEDYGRFLCAVFDRWITRDVGKVFVMNIEWAFANFVGAPGTVCHHQPTCGRSVVVEHNGDVYACDHYVYPQFHLGNLNEQTFAAMLDSPQQEAFGKDKYTTLPEQCRQCPVLRACWGGCPKHRFVLTKEGKPGLNYLCAGFRAYFQHLPPYLKAMADLMAMGRPASDIMHAHLHYARSDT</sequence>
<keyword evidence="3" id="KW-0949">S-adenosyl-L-methionine</keyword>
<dbReference type="InterPro" id="IPR023885">
    <property type="entry name" value="4Fe4S-binding_SPASM_dom"/>
</dbReference>
<keyword evidence="6" id="KW-0411">Iron-sulfur</keyword>
<evidence type="ECO:0000256" key="4">
    <source>
        <dbReference type="ARBA" id="ARBA00022723"/>
    </source>
</evidence>
<dbReference type="SFLD" id="SFLDF00285">
    <property type="entry name" value="anaerobic_Ser-type_sulfatase-m"/>
    <property type="match status" value="1"/>
</dbReference>
<dbReference type="CDD" id="cd21120">
    <property type="entry name" value="SPASM_anSME"/>
    <property type="match status" value="1"/>
</dbReference>